<proteinExistence type="predicted"/>
<reference evidence="2 3" key="1">
    <citation type="submission" date="2016-10" db="EMBL/GenBank/DDBJ databases">
        <authorList>
            <person name="de Groot N.N."/>
        </authorList>
    </citation>
    <scope>NUCLEOTIDE SEQUENCE [LARGE SCALE GENOMIC DNA]</scope>
    <source>
        <strain evidence="2 3">DSM 24677</strain>
    </source>
</reference>
<dbReference type="RefSeq" id="WP_089887123.1">
    <property type="nucleotide sequence ID" value="NZ_CALJFH010000003.1"/>
</dbReference>
<dbReference type="InterPro" id="IPR036844">
    <property type="entry name" value="Hint_dom_sf"/>
</dbReference>
<gene>
    <name evidence="2" type="ORF">SAMN05444486_101207</name>
</gene>
<feature type="domain" description="Hedgehog/Intein (Hint)" evidence="1">
    <location>
        <begin position="174"/>
        <end position="303"/>
    </location>
</feature>
<keyword evidence="3" id="KW-1185">Reference proteome</keyword>
<sequence length="350" mass="39185">MAWFAISDTDRQHFGWSEAQGFLARGSLVVETRLSTDDRPQTLLSFRERFPWERSLSLQAIPGGGIILITSQQGESSHIALDLDASERSDLLRITYSWDAPARWGRLAIERPERGSVRSVLAPRPRPLWLDDIKTMTLSHKLIQLDSDVEFFAFSDEIEPLGPMPSLTANVPLLAQGEYRPVAQLMRGDLVHTLEHGLVPILAHVSRTVPARGSFRPVRLRAPYFGLQKDIIVAPDQKLVVSKPMVEYMFGCEAVLVPARHLVNGTSAIWHDLDLTTTYHQLVLPEHETLLAAGSALESLFIGRIRRKPDHHDQSLLSPLSRAHLPEHMLSAHPVLRPFEAITLVEQSAA</sequence>
<dbReference type="Pfam" id="PF13403">
    <property type="entry name" value="Hint_2"/>
    <property type="match status" value="1"/>
</dbReference>
<dbReference type="InterPro" id="IPR028992">
    <property type="entry name" value="Hedgehog/Intein_dom"/>
</dbReference>
<dbReference type="OrthoDB" id="6305173at2"/>
<dbReference type="GeneID" id="78123014"/>
<evidence type="ECO:0000259" key="1">
    <source>
        <dbReference type="Pfam" id="PF13403"/>
    </source>
</evidence>
<dbReference type="SUPFAM" id="SSF51294">
    <property type="entry name" value="Hedgehog/intein (Hint) domain"/>
    <property type="match status" value="1"/>
</dbReference>
<accession>A0A1H3H4C1</accession>
<dbReference type="STRING" id="576131.SAMN05444486_101207"/>
<dbReference type="EMBL" id="FNPR01000001">
    <property type="protein sequence ID" value="SDY10311.1"/>
    <property type="molecule type" value="Genomic_DNA"/>
</dbReference>
<dbReference type="Proteomes" id="UP000199026">
    <property type="component" value="Unassembled WGS sequence"/>
</dbReference>
<evidence type="ECO:0000313" key="2">
    <source>
        <dbReference type="EMBL" id="SDY10311.1"/>
    </source>
</evidence>
<evidence type="ECO:0000313" key="3">
    <source>
        <dbReference type="Proteomes" id="UP000199026"/>
    </source>
</evidence>
<organism evidence="2 3">
    <name type="scientific">Lentibacter algarum</name>
    <dbReference type="NCBI Taxonomy" id="576131"/>
    <lineage>
        <taxon>Bacteria</taxon>
        <taxon>Pseudomonadati</taxon>
        <taxon>Pseudomonadota</taxon>
        <taxon>Alphaproteobacteria</taxon>
        <taxon>Rhodobacterales</taxon>
        <taxon>Roseobacteraceae</taxon>
        <taxon>Lentibacter</taxon>
    </lineage>
</organism>
<name>A0A1H3H4C1_9RHOB</name>
<protein>
    <submittedName>
        <fullName evidence="2">Hint domain-containing protein</fullName>
    </submittedName>
</protein>
<dbReference type="AlphaFoldDB" id="A0A1H3H4C1"/>